<feature type="transmembrane region" description="Helical" evidence="8">
    <location>
        <begin position="172"/>
        <end position="189"/>
    </location>
</feature>
<reference evidence="10 11" key="1">
    <citation type="submission" date="2024-01" db="EMBL/GenBank/DDBJ databases">
        <title>The genome of the rayed Mediterranean limpet Patella caerulea (Linnaeus, 1758).</title>
        <authorList>
            <person name="Anh-Thu Weber A."/>
            <person name="Halstead-Nussloch G."/>
        </authorList>
    </citation>
    <scope>NUCLEOTIDE SEQUENCE [LARGE SCALE GENOMIC DNA]</scope>
    <source>
        <strain evidence="10">AATW-2023a</strain>
        <tissue evidence="10">Whole specimen</tissue>
    </source>
</reference>
<evidence type="ECO:0000256" key="6">
    <source>
        <dbReference type="ARBA" id="ARBA00023136"/>
    </source>
</evidence>
<dbReference type="PANTHER" id="PTHR11958">
    <property type="entry name" value="SODIUM/DICARBOXYLATE SYMPORTER-RELATED"/>
    <property type="match status" value="1"/>
</dbReference>
<organism evidence="10 11">
    <name type="scientific">Patella caerulea</name>
    <name type="common">Rayed Mediterranean limpet</name>
    <dbReference type="NCBI Taxonomy" id="87958"/>
    <lineage>
        <taxon>Eukaryota</taxon>
        <taxon>Metazoa</taxon>
        <taxon>Spiralia</taxon>
        <taxon>Lophotrochozoa</taxon>
        <taxon>Mollusca</taxon>
        <taxon>Gastropoda</taxon>
        <taxon>Patellogastropoda</taxon>
        <taxon>Patelloidea</taxon>
        <taxon>Patellidae</taxon>
        <taxon>Patella</taxon>
    </lineage>
</organism>
<evidence type="ECO:0000256" key="1">
    <source>
        <dbReference type="ARBA" id="ARBA00004141"/>
    </source>
</evidence>
<feature type="transmembrane region" description="Helical" evidence="8">
    <location>
        <begin position="278"/>
        <end position="296"/>
    </location>
</feature>
<dbReference type="PANTHER" id="PTHR11958:SF99">
    <property type="entry name" value="SODIUM-DEPENDENT EXCITATORY AMINO ACID TRANSPORTER GLT-6-RELATED"/>
    <property type="match status" value="1"/>
</dbReference>
<comment type="subcellular location">
    <subcellularLocation>
        <location evidence="1 8">Membrane</location>
        <topology evidence="1 8">Multi-pass membrane protein</topology>
    </subcellularLocation>
</comment>
<evidence type="ECO:0000256" key="7">
    <source>
        <dbReference type="ARBA" id="ARBA00023180"/>
    </source>
</evidence>
<dbReference type="EMBL" id="JAZGQO010000004">
    <property type="protein sequence ID" value="KAK6187713.1"/>
    <property type="molecule type" value="Genomic_DNA"/>
</dbReference>
<feature type="transmembrane region" description="Helical" evidence="8">
    <location>
        <begin position="43"/>
        <end position="65"/>
    </location>
</feature>
<dbReference type="GO" id="GO:0015175">
    <property type="term" value="F:neutral L-amino acid transmembrane transporter activity"/>
    <property type="evidence" value="ECO:0007669"/>
    <property type="project" value="TreeGrafter"/>
</dbReference>
<protein>
    <recommendedName>
        <fullName evidence="8">Amino acid transporter</fullName>
    </recommendedName>
</protein>
<dbReference type="GO" id="GO:0015501">
    <property type="term" value="F:glutamate:sodium symporter activity"/>
    <property type="evidence" value="ECO:0007669"/>
    <property type="project" value="TreeGrafter"/>
</dbReference>
<dbReference type="Pfam" id="PF00375">
    <property type="entry name" value="SDF"/>
    <property type="match status" value="1"/>
</dbReference>
<dbReference type="Proteomes" id="UP001347796">
    <property type="component" value="Unassembled WGS sequence"/>
</dbReference>
<feature type="region of interest" description="Disordered" evidence="9">
    <location>
        <begin position="449"/>
        <end position="473"/>
    </location>
</feature>
<comment type="similarity">
    <text evidence="8">Belongs to the dicarboxylate/amino acid:cation symporter (DAACS) (TC 2.A.23) family.</text>
</comment>
<dbReference type="InterPro" id="IPR018107">
    <property type="entry name" value="Na-dicarboxylate_symporter_CS"/>
</dbReference>
<dbReference type="PROSITE" id="PS00714">
    <property type="entry name" value="NA_DICARBOXYL_SYMP_2"/>
    <property type="match status" value="1"/>
</dbReference>
<evidence type="ECO:0000256" key="9">
    <source>
        <dbReference type="SAM" id="MobiDB-lite"/>
    </source>
</evidence>
<evidence type="ECO:0000256" key="8">
    <source>
        <dbReference type="RuleBase" id="RU361216"/>
    </source>
</evidence>
<dbReference type="GO" id="GO:0005886">
    <property type="term" value="C:plasma membrane"/>
    <property type="evidence" value="ECO:0007669"/>
    <property type="project" value="TreeGrafter"/>
</dbReference>
<feature type="compositionally biased region" description="Polar residues" evidence="9">
    <location>
        <begin position="461"/>
        <end position="473"/>
    </location>
</feature>
<keyword evidence="3 8" id="KW-0812">Transmembrane</keyword>
<dbReference type="PRINTS" id="PR00173">
    <property type="entry name" value="EDTRNSPORT"/>
</dbReference>
<sequence>MMVSFPGDMLMRMLKMLILPLIVSSMITGLASLDANSSGRMGLYAVVYYFATTFMAIILGIILVVSIHPGTFTIMDNETDLVDEAPVSSLDAFLDLIRNIFPNNIMQSCFQHTKTVYKKKYLKNDDNDNDNSTDLTNITTTVSTLSTTASVNITNMTEATFRWVRTFPPVDGINVLGLIVFCTVFGIMLSKMGERGKIMVDFFAVLNEIIMKMVLLVMWYSPIGIMFLIIGKILSLDDPAALGERLGMYMVTVLAGLIIHAVIILPSIYFIITRKNPLRLFIGILQAWVTALGTASSSATLPVTFRCLEENLNIDRRVTRFVLPIGATINMDGTALYEAVAPIFIAQMNGIDLNFGQIITISLTATCASIGAAAIPSAGLVTMVMVLTSVGLPADDVSLILAVDWFLDRIRTSINVLGDSFGAGVVAHLCRHQLEQDQHAPIDDRSIELIETQSDKKRGSRISQGNGDTTHDE</sequence>
<keyword evidence="4 8" id="KW-0769">Symport</keyword>
<comment type="caution">
    <text evidence="10">The sequence shown here is derived from an EMBL/GenBank/DDBJ whole genome shotgun (WGS) entry which is preliminary data.</text>
</comment>
<dbReference type="Gene3D" id="1.10.3860.10">
    <property type="entry name" value="Sodium:dicarboxylate symporter"/>
    <property type="match status" value="1"/>
</dbReference>
<evidence type="ECO:0000256" key="2">
    <source>
        <dbReference type="ARBA" id="ARBA00022448"/>
    </source>
</evidence>
<keyword evidence="5 8" id="KW-1133">Transmembrane helix</keyword>
<dbReference type="GO" id="GO:0005313">
    <property type="term" value="F:L-glutamate transmembrane transporter activity"/>
    <property type="evidence" value="ECO:0007669"/>
    <property type="project" value="TreeGrafter"/>
</dbReference>
<feature type="transmembrane region" description="Helical" evidence="8">
    <location>
        <begin position="209"/>
        <end position="234"/>
    </location>
</feature>
<keyword evidence="2 8" id="KW-0813">Transport</keyword>
<dbReference type="SUPFAM" id="SSF118215">
    <property type="entry name" value="Proton glutamate symport protein"/>
    <property type="match status" value="1"/>
</dbReference>
<dbReference type="AlphaFoldDB" id="A0AAN8K8F2"/>
<evidence type="ECO:0000256" key="5">
    <source>
        <dbReference type="ARBA" id="ARBA00022989"/>
    </source>
</evidence>
<accession>A0AAN8K8F2</accession>
<dbReference type="InterPro" id="IPR001991">
    <property type="entry name" value="Na-dicarboxylate_symporter"/>
</dbReference>
<keyword evidence="7" id="KW-0325">Glycoprotein</keyword>
<keyword evidence="11" id="KW-1185">Reference proteome</keyword>
<evidence type="ECO:0000256" key="4">
    <source>
        <dbReference type="ARBA" id="ARBA00022847"/>
    </source>
</evidence>
<dbReference type="InterPro" id="IPR036458">
    <property type="entry name" value="Na:dicarbo_symporter_sf"/>
</dbReference>
<evidence type="ECO:0000313" key="10">
    <source>
        <dbReference type="EMBL" id="KAK6187713.1"/>
    </source>
</evidence>
<evidence type="ECO:0000256" key="3">
    <source>
        <dbReference type="ARBA" id="ARBA00022692"/>
    </source>
</evidence>
<feature type="transmembrane region" description="Helical" evidence="8">
    <location>
        <begin position="246"/>
        <end position="272"/>
    </location>
</feature>
<gene>
    <name evidence="10" type="ORF">SNE40_005677</name>
</gene>
<dbReference type="PROSITE" id="PS00713">
    <property type="entry name" value="NA_DICARBOXYL_SYMP_1"/>
    <property type="match status" value="1"/>
</dbReference>
<proteinExistence type="inferred from homology"/>
<dbReference type="InterPro" id="IPR050746">
    <property type="entry name" value="DAACS"/>
</dbReference>
<name>A0AAN8K8F2_PATCE</name>
<evidence type="ECO:0000313" key="11">
    <source>
        <dbReference type="Proteomes" id="UP001347796"/>
    </source>
</evidence>
<keyword evidence="6 8" id="KW-0472">Membrane</keyword>